<dbReference type="RefSeq" id="WP_222261850.1">
    <property type="nucleotide sequence ID" value="NZ_JAAXEB010000014.1"/>
</dbReference>
<evidence type="ECO:0000313" key="2">
    <source>
        <dbReference type="Proteomes" id="UP000825699"/>
    </source>
</evidence>
<dbReference type="Proteomes" id="UP000825699">
    <property type="component" value="Unassembled WGS sequence"/>
</dbReference>
<name>A0AAJ1EGD4_RHILE</name>
<dbReference type="EMBL" id="JAAXEP010000015">
    <property type="protein sequence ID" value="MBY5631598.1"/>
    <property type="molecule type" value="Genomic_DNA"/>
</dbReference>
<protein>
    <submittedName>
        <fullName evidence="1">Uncharacterized protein</fullName>
    </submittedName>
</protein>
<reference evidence="1" key="1">
    <citation type="submission" date="2020-04" db="EMBL/GenBank/DDBJ databases">
        <title>Global-level population genomics supports evidence of horizontal gene transfer on evolution of Rhizobia in Lentils.</title>
        <authorList>
            <person name="Gai Y."/>
            <person name="Cook D."/>
            <person name="Riely B."/>
        </authorList>
    </citation>
    <scope>NUCLEOTIDE SEQUENCE</scope>
    <source>
        <strain evidence="1">Derici101B</strain>
    </source>
</reference>
<gene>
    <name evidence="1" type="ORF">HFO42_26435</name>
</gene>
<organism evidence="1 2">
    <name type="scientific">Rhizobium leguminosarum</name>
    <dbReference type="NCBI Taxonomy" id="384"/>
    <lineage>
        <taxon>Bacteria</taxon>
        <taxon>Pseudomonadati</taxon>
        <taxon>Pseudomonadota</taxon>
        <taxon>Alphaproteobacteria</taxon>
        <taxon>Hyphomicrobiales</taxon>
        <taxon>Rhizobiaceae</taxon>
        <taxon>Rhizobium/Agrobacterium group</taxon>
        <taxon>Rhizobium</taxon>
    </lineage>
</organism>
<evidence type="ECO:0000313" key="1">
    <source>
        <dbReference type="EMBL" id="MBY5631598.1"/>
    </source>
</evidence>
<sequence>MTSGDVVKIVIPDSEFTDLTSGQLIISAVAENPELIQSIDVTLVKTKPAVSPKLYLYFTDLPNTEASIETMRQLEQSQRIYQNYYAARKLALDGANTNITATATYFYYQSAILIEPSQEFSRGSMKVSEEARTLMRNLLTALANPAAPNHDAVEEAVTKNYRRLIRPIDDIRNELGMPPLAQNATN</sequence>
<proteinExistence type="predicted"/>
<accession>A0AAJ1EGD4</accession>
<dbReference type="AlphaFoldDB" id="A0AAJ1EGD4"/>
<comment type="caution">
    <text evidence="1">The sequence shown here is derived from an EMBL/GenBank/DDBJ whole genome shotgun (WGS) entry which is preliminary data.</text>
</comment>